<feature type="binding site" evidence="10">
    <location>
        <begin position="197"/>
        <end position="198"/>
    </location>
    <ligand>
        <name>substrate</name>
    </ligand>
</feature>
<feature type="binding site" evidence="10">
    <location>
        <position position="8"/>
    </location>
    <ligand>
        <name>substrate</name>
    </ligand>
</feature>
<dbReference type="Gene3D" id="3.20.20.70">
    <property type="entry name" value="Aldolase class I"/>
    <property type="match status" value="1"/>
</dbReference>
<comment type="cofactor">
    <cofactor evidence="3">
        <name>Co(2+)</name>
        <dbReference type="ChEBI" id="CHEBI:48828"/>
    </cofactor>
</comment>
<evidence type="ECO:0000256" key="5">
    <source>
        <dbReference type="ARBA" id="ARBA00001954"/>
    </source>
</evidence>
<dbReference type="RefSeq" id="WP_059066210.1">
    <property type="nucleotide sequence ID" value="NZ_JAOQJX010000018.1"/>
</dbReference>
<proteinExistence type="inferred from homology"/>
<evidence type="ECO:0000256" key="8">
    <source>
        <dbReference type="ARBA" id="ARBA00022723"/>
    </source>
</evidence>
<evidence type="ECO:0000313" key="13">
    <source>
        <dbReference type="Proteomes" id="UP001652394"/>
    </source>
</evidence>
<comment type="function">
    <text evidence="10">Catalyzes the reversible epimerization of D-ribulose 5-phosphate to D-xylulose 5-phosphate.</text>
</comment>
<feature type="binding site" evidence="10">
    <location>
        <begin position="142"/>
        <end position="145"/>
    </location>
    <ligand>
        <name>substrate</name>
    </ligand>
</feature>
<comment type="cofactor">
    <cofactor evidence="4">
        <name>Zn(2+)</name>
        <dbReference type="ChEBI" id="CHEBI:29105"/>
    </cofactor>
</comment>
<dbReference type="InterPro" id="IPR000056">
    <property type="entry name" value="Ribul_P_3_epim-like"/>
</dbReference>
<feature type="active site" description="Proton donor" evidence="10">
    <location>
        <position position="175"/>
    </location>
</feature>
<evidence type="ECO:0000256" key="6">
    <source>
        <dbReference type="ARBA" id="ARBA00009541"/>
    </source>
</evidence>
<dbReference type="HAMAP" id="MF_02227">
    <property type="entry name" value="RPE"/>
    <property type="match status" value="1"/>
</dbReference>
<comment type="catalytic activity">
    <reaction evidence="1 10 11">
        <text>D-ribulose 5-phosphate = D-xylulose 5-phosphate</text>
        <dbReference type="Rhea" id="RHEA:13677"/>
        <dbReference type="ChEBI" id="CHEBI:57737"/>
        <dbReference type="ChEBI" id="CHEBI:58121"/>
        <dbReference type="EC" id="5.1.3.1"/>
    </reaction>
</comment>
<feature type="binding site" evidence="10">
    <location>
        <position position="175"/>
    </location>
    <ligand>
        <name>a divalent metal cation</name>
        <dbReference type="ChEBI" id="CHEBI:60240"/>
    </ligand>
</feature>
<comment type="caution">
    <text evidence="12">The sequence shown here is derived from an EMBL/GenBank/DDBJ whole genome shotgun (WGS) entry which is preliminary data.</text>
</comment>
<accession>A0ABT2TD53</accession>
<evidence type="ECO:0000256" key="9">
    <source>
        <dbReference type="ARBA" id="ARBA00023235"/>
    </source>
</evidence>
<comment type="similarity">
    <text evidence="6 10 11">Belongs to the ribulose-phosphate 3-epimerase family.</text>
</comment>
<comment type="cofactor">
    <cofactor evidence="10">
        <name>a divalent metal cation</name>
        <dbReference type="ChEBI" id="CHEBI:60240"/>
    </cofactor>
    <text evidence="10">Binds 1 divalent metal cation per subunit.</text>
</comment>
<dbReference type="NCBIfam" id="NF004076">
    <property type="entry name" value="PRK05581.1-4"/>
    <property type="match status" value="1"/>
</dbReference>
<dbReference type="Proteomes" id="UP001652394">
    <property type="component" value="Unassembled WGS sequence"/>
</dbReference>
<evidence type="ECO:0000313" key="12">
    <source>
        <dbReference type="EMBL" id="MCU6748214.1"/>
    </source>
</evidence>
<evidence type="ECO:0000256" key="3">
    <source>
        <dbReference type="ARBA" id="ARBA00001941"/>
    </source>
</evidence>
<reference evidence="12 13" key="1">
    <citation type="journal article" date="2021" name="ISME Commun">
        <title>Automated analysis of genomic sequences facilitates high-throughput and comprehensive description of bacteria.</title>
        <authorList>
            <person name="Hitch T.C.A."/>
        </authorList>
    </citation>
    <scope>NUCLEOTIDE SEQUENCE [LARGE SCALE GENOMIC DNA]</scope>
    <source>
        <strain evidence="12 13">H2_18</strain>
    </source>
</reference>
<name>A0ABT2TD53_9FIRM</name>
<dbReference type="InterPro" id="IPR011060">
    <property type="entry name" value="RibuloseP-bd_barrel"/>
</dbReference>
<dbReference type="InterPro" id="IPR013785">
    <property type="entry name" value="Aldolase_TIM"/>
</dbReference>
<evidence type="ECO:0000256" key="11">
    <source>
        <dbReference type="PIRNR" id="PIRNR001461"/>
    </source>
</evidence>
<comment type="cofactor">
    <cofactor evidence="5">
        <name>Fe(2+)</name>
        <dbReference type="ChEBI" id="CHEBI:29033"/>
    </cofactor>
</comment>
<organism evidence="12 13">
    <name type="scientific">Faecalicatena acetigenes</name>
    <dbReference type="NCBI Taxonomy" id="2981790"/>
    <lineage>
        <taxon>Bacteria</taxon>
        <taxon>Bacillati</taxon>
        <taxon>Bacillota</taxon>
        <taxon>Clostridia</taxon>
        <taxon>Lachnospirales</taxon>
        <taxon>Lachnospiraceae</taxon>
        <taxon>Faecalicatena</taxon>
    </lineage>
</organism>
<keyword evidence="13" id="KW-1185">Reference proteome</keyword>
<keyword evidence="8 10" id="KW-0479">Metal-binding</keyword>
<evidence type="ECO:0000256" key="7">
    <source>
        <dbReference type="ARBA" id="ARBA00013188"/>
    </source>
</evidence>
<feature type="binding site" evidence="10">
    <location>
        <position position="66"/>
    </location>
    <ligand>
        <name>a divalent metal cation</name>
        <dbReference type="ChEBI" id="CHEBI:60240"/>
    </ligand>
</feature>
<evidence type="ECO:0000256" key="4">
    <source>
        <dbReference type="ARBA" id="ARBA00001947"/>
    </source>
</evidence>
<dbReference type="NCBIfam" id="TIGR01163">
    <property type="entry name" value="rpe"/>
    <property type="match status" value="1"/>
</dbReference>
<feature type="active site" description="Proton acceptor" evidence="10">
    <location>
        <position position="35"/>
    </location>
</feature>
<dbReference type="GO" id="GO:0004750">
    <property type="term" value="F:D-ribulose-phosphate 3-epimerase activity"/>
    <property type="evidence" value="ECO:0007669"/>
    <property type="project" value="UniProtKB-EC"/>
</dbReference>
<dbReference type="PIRSF" id="PIRSF001461">
    <property type="entry name" value="RPE"/>
    <property type="match status" value="1"/>
</dbReference>
<evidence type="ECO:0000256" key="1">
    <source>
        <dbReference type="ARBA" id="ARBA00001782"/>
    </source>
</evidence>
<dbReference type="PANTHER" id="PTHR11749">
    <property type="entry name" value="RIBULOSE-5-PHOSPHATE-3-EPIMERASE"/>
    <property type="match status" value="1"/>
</dbReference>
<dbReference type="EC" id="5.1.3.1" evidence="7 10"/>
<dbReference type="InterPro" id="IPR026019">
    <property type="entry name" value="Ribul_P_3_epim"/>
</dbReference>
<comment type="cofactor">
    <cofactor evidence="2">
        <name>Mn(2+)</name>
        <dbReference type="ChEBI" id="CHEBI:29035"/>
    </cofactor>
</comment>
<gene>
    <name evidence="10 12" type="primary">rpe</name>
    <name evidence="12" type="ORF">OCV51_11205</name>
</gene>
<dbReference type="SUPFAM" id="SSF51366">
    <property type="entry name" value="Ribulose-phoshate binding barrel"/>
    <property type="match status" value="1"/>
</dbReference>
<evidence type="ECO:0000256" key="10">
    <source>
        <dbReference type="HAMAP-Rule" id="MF_02227"/>
    </source>
</evidence>
<keyword evidence="9 10" id="KW-0413">Isomerase</keyword>
<feature type="binding site" evidence="10">
    <location>
        <position position="66"/>
    </location>
    <ligand>
        <name>substrate</name>
    </ligand>
</feature>
<dbReference type="Pfam" id="PF00834">
    <property type="entry name" value="Ribul_P_3_epim"/>
    <property type="match status" value="1"/>
</dbReference>
<feature type="binding site" evidence="10">
    <location>
        <position position="33"/>
    </location>
    <ligand>
        <name>a divalent metal cation</name>
        <dbReference type="ChEBI" id="CHEBI:60240"/>
    </ligand>
</feature>
<evidence type="ECO:0000256" key="2">
    <source>
        <dbReference type="ARBA" id="ARBA00001936"/>
    </source>
</evidence>
<comment type="pathway">
    <text evidence="10">Carbohydrate degradation.</text>
</comment>
<feature type="binding site" evidence="10">
    <location>
        <begin position="175"/>
        <end position="177"/>
    </location>
    <ligand>
        <name>substrate</name>
    </ligand>
</feature>
<keyword evidence="10 11" id="KW-0119">Carbohydrate metabolism</keyword>
<feature type="binding site" evidence="10">
    <location>
        <position position="35"/>
    </location>
    <ligand>
        <name>a divalent metal cation</name>
        <dbReference type="ChEBI" id="CHEBI:60240"/>
    </ligand>
</feature>
<dbReference type="EMBL" id="JAOQJX010000018">
    <property type="protein sequence ID" value="MCU6748214.1"/>
    <property type="molecule type" value="Genomic_DNA"/>
</dbReference>
<sequence>MKRILAPSILSADFKVLGEQLQATAAGGAEYIHFDVMDGDFVPSISFGMPVLSSIQGVTSQVMDVHLMVTEPIRYVKAFKEAGADFLTVHYEACEDLHKTLYEIHECGLKAGISIKPNTPVRMLEPFLKEAEMFLIMSVEPGFGGQAFIPESLHKIKELRSLLDERDLSADIEVDGGIYHQNVGEVLKAGANVIVSGSGVFKGNITENTEKFMEILKKYE</sequence>
<protein>
    <recommendedName>
        <fullName evidence="7 10">Ribulose-phosphate 3-epimerase</fullName>
        <ecNumber evidence="7 10">5.1.3.1</ecNumber>
    </recommendedName>
</protein>
<dbReference type="CDD" id="cd00429">
    <property type="entry name" value="RPE"/>
    <property type="match status" value="1"/>
</dbReference>